<reference evidence="1" key="1">
    <citation type="journal article" date="2023" name="G3 (Bethesda)">
        <title>A reference genome for the long-term kleptoplast-retaining sea slug Elysia crispata morphotype clarki.</title>
        <authorList>
            <person name="Eastman K.E."/>
            <person name="Pendleton A.L."/>
            <person name="Shaikh M.A."/>
            <person name="Suttiyut T."/>
            <person name="Ogas R."/>
            <person name="Tomko P."/>
            <person name="Gavelis G."/>
            <person name="Widhalm J.R."/>
            <person name="Wisecaver J.H."/>
        </authorList>
    </citation>
    <scope>NUCLEOTIDE SEQUENCE</scope>
    <source>
        <strain evidence="1">ECLA1</strain>
    </source>
</reference>
<gene>
    <name evidence="1" type="ORF">RRG08_025161</name>
</gene>
<dbReference type="Proteomes" id="UP001283361">
    <property type="component" value="Unassembled WGS sequence"/>
</dbReference>
<comment type="caution">
    <text evidence="1">The sequence shown here is derived from an EMBL/GenBank/DDBJ whole genome shotgun (WGS) entry which is preliminary data.</text>
</comment>
<organism evidence="1 2">
    <name type="scientific">Elysia crispata</name>
    <name type="common">lettuce slug</name>
    <dbReference type="NCBI Taxonomy" id="231223"/>
    <lineage>
        <taxon>Eukaryota</taxon>
        <taxon>Metazoa</taxon>
        <taxon>Spiralia</taxon>
        <taxon>Lophotrochozoa</taxon>
        <taxon>Mollusca</taxon>
        <taxon>Gastropoda</taxon>
        <taxon>Heterobranchia</taxon>
        <taxon>Euthyneura</taxon>
        <taxon>Panpulmonata</taxon>
        <taxon>Sacoglossa</taxon>
        <taxon>Placobranchoidea</taxon>
        <taxon>Plakobranchidae</taxon>
        <taxon>Elysia</taxon>
    </lineage>
</organism>
<accession>A0AAE0YB64</accession>
<dbReference type="AlphaFoldDB" id="A0AAE0YB64"/>
<dbReference type="EMBL" id="JAWDGP010006556">
    <property type="protein sequence ID" value="KAK3739072.1"/>
    <property type="molecule type" value="Genomic_DNA"/>
</dbReference>
<evidence type="ECO:0000313" key="1">
    <source>
        <dbReference type="EMBL" id="KAK3739072.1"/>
    </source>
</evidence>
<protein>
    <submittedName>
        <fullName evidence="1">Uncharacterized protein</fullName>
    </submittedName>
</protein>
<keyword evidence="2" id="KW-1185">Reference proteome</keyword>
<evidence type="ECO:0000313" key="2">
    <source>
        <dbReference type="Proteomes" id="UP001283361"/>
    </source>
</evidence>
<proteinExistence type="predicted"/>
<name>A0AAE0YB64_9GAST</name>
<sequence length="97" mass="10573">MPIKSEIIIGRGVSTGQVSQPENGASCFTPTVLLHGGGELIRITATTELNGRFYSTRRLVLSRLATVRIMRSRAKFAWGKQDLLGSILLVAEHSHVV</sequence>